<organism evidence="2 3">
    <name type="scientific">Nitrospina watsonii</name>
    <dbReference type="NCBI Taxonomy" id="1323948"/>
    <lineage>
        <taxon>Bacteria</taxon>
        <taxon>Pseudomonadati</taxon>
        <taxon>Nitrospinota/Tectimicrobiota group</taxon>
        <taxon>Nitrospinota</taxon>
        <taxon>Nitrospinia</taxon>
        <taxon>Nitrospinales</taxon>
        <taxon>Nitrospinaceae</taxon>
        <taxon>Nitrospina</taxon>
    </lineage>
</organism>
<feature type="transmembrane region" description="Helical" evidence="1">
    <location>
        <begin position="35"/>
        <end position="52"/>
    </location>
</feature>
<reference evidence="2 3" key="1">
    <citation type="submission" date="2022-09" db="EMBL/GenBank/DDBJ databases">
        <authorList>
            <person name="Kop L."/>
        </authorList>
    </citation>
    <scope>NUCLEOTIDE SEQUENCE [LARGE SCALE GENOMIC DNA]</scope>
    <source>
        <strain evidence="2 3">347</strain>
    </source>
</reference>
<gene>
    <name evidence="2" type="ORF">NSPWAT_0019</name>
</gene>
<sequence length="65" mass="7324">MRKLILLLSIAIIILIIDGTMTYDFFDLENKSVDFWLAAGLSAIIFLVLLFAEISKRSDKPDHPG</sequence>
<keyword evidence="3" id="KW-1185">Reference proteome</keyword>
<dbReference type="Proteomes" id="UP001157733">
    <property type="component" value="Chromosome"/>
</dbReference>
<evidence type="ECO:0000256" key="1">
    <source>
        <dbReference type="SAM" id="Phobius"/>
    </source>
</evidence>
<proteinExistence type="predicted"/>
<name>A0ABM9H9T1_9BACT</name>
<keyword evidence="1" id="KW-0472">Membrane</keyword>
<keyword evidence="1" id="KW-0812">Transmembrane</keyword>
<protein>
    <submittedName>
        <fullName evidence="2">Uncharacterized protein</fullName>
    </submittedName>
</protein>
<accession>A0ABM9H9T1</accession>
<keyword evidence="1" id="KW-1133">Transmembrane helix</keyword>
<dbReference type="RefSeq" id="WP_282009865.1">
    <property type="nucleotide sequence ID" value="NZ_OX336137.1"/>
</dbReference>
<dbReference type="EMBL" id="OX336137">
    <property type="protein sequence ID" value="CAI2716879.1"/>
    <property type="molecule type" value="Genomic_DNA"/>
</dbReference>
<evidence type="ECO:0000313" key="2">
    <source>
        <dbReference type="EMBL" id="CAI2716879.1"/>
    </source>
</evidence>
<evidence type="ECO:0000313" key="3">
    <source>
        <dbReference type="Proteomes" id="UP001157733"/>
    </source>
</evidence>